<evidence type="ECO:0000313" key="2">
    <source>
        <dbReference type="EMBL" id="MBD1420341.1"/>
    </source>
</evidence>
<accession>A0ABR7XME5</accession>
<dbReference type="InterPro" id="IPR013728">
    <property type="entry name" value="BT_3987-like_N"/>
</dbReference>
<dbReference type="PROSITE" id="PS51257">
    <property type="entry name" value="PROKAR_LIPOPROTEIN"/>
    <property type="match status" value="1"/>
</dbReference>
<dbReference type="EMBL" id="JACNYL010000001">
    <property type="protein sequence ID" value="MBD1420341.1"/>
    <property type="molecule type" value="Genomic_DNA"/>
</dbReference>
<feature type="domain" description="BT-3987-like N-terminal" evidence="1">
    <location>
        <begin position="42"/>
        <end position="135"/>
    </location>
</feature>
<sequence>MKKIITALSLVIAIMSCSKGVDSIEYGSKVYLPLSGVVEVQPLLGESVYELTVYKSGINSKGQIDVSLFVDSDAYAQYLLSNSGALLLPESMYSIEPVNFTFGPDELEKKAYIHFKQVDEEFIAKNYILPISLRVGQPQQILEEKKTVLMTLKKYRNPYQGKLKASGKYYLKYNETETEKIDYALQAETVTANIFQIPSHVNDMMLWIEVVGDELLVKESGNTNRFRIQDKGSHIRGDFDLKHQRFYGVFDLSFSYEFDSRIYEAEIELNFNL</sequence>
<evidence type="ECO:0000259" key="1">
    <source>
        <dbReference type="Pfam" id="PF08522"/>
    </source>
</evidence>
<gene>
    <name evidence="2" type="ORF">H8B21_02050</name>
</gene>
<reference evidence="2 3" key="1">
    <citation type="submission" date="2020-08" db="EMBL/GenBank/DDBJ databases">
        <title>Sphingobacterium sp. DN00404 isolated from aquaculture water.</title>
        <authorList>
            <person name="Zhang M."/>
        </authorList>
    </citation>
    <scope>NUCLEOTIDE SEQUENCE [LARGE SCALE GENOMIC DNA]</scope>
    <source>
        <strain evidence="2 3">KCTC 42746</strain>
    </source>
</reference>
<comment type="caution">
    <text evidence="2">The sequence shown here is derived from an EMBL/GenBank/DDBJ whole genome shotgun (WGS) entry which is preliminary data.</text>
</comment>
<name>A0ABR7XME5_9SPHI</name>
<proteinExistence type="predicted"/>
<keyword evidence="3" id="KW-1185">Reference proteome</keyword>
<organism evidence="2 3">
    <name type="scientific">Sphingobacterium chuzhouense</name>
    <dbReference type="NCBI Taxonomy" id="1742264"/>
    <lineage>
        <taxon>Bacteria</taxon>
        <taxon>Pseudomonadati</taxon>
        <taxon>Bacteroidota</taxon>
        <taxon>Sphingobacteriia</taxon>
        <taxon>Sphingobacteriales</taxon>
        <taxon>Sphingobacteriaceae</taxon>
        <taxon>Sphingobacterium</taxon>
    </lineage>
</organism>
<evidence type="ECO:0000313" key="3">
    <source>
        <dbReference type="Proteomes" id="UP000651112"/>
    </source>
</evidence>
<protein>
    <submittedName>
        <fullName evidence="2">DUF1735 domain-containing protein</fullName>
    </submittedName>
</protein>
<dbReference type="Gene3D" id="2.60.40.1740">
    <property type="entry name" value="hypothetical protein (bacova_03559)"/>
    <property type="match status" value="1"/>
</dbReference>
<dbReference type="Proteomes" id="UP000651112">
    <property type="component" value="Unassembled WGS sequence"/>
</dbReference>
<dbReference type="RefSeq" id="WP_190312120.1">
    <property type="nucleotide sequence ID" value="NZ_JACNYL010000001.1"/>
</dbReference>
<dbReference type="Pfam" id="PF08522">
    <property type="entry name" value="BT_3987-like_N"/>
    <property type="match status" value="1"/>
</dbReference>